<dbReference type="Proteomes" id="UP000251068">
    <property type="component" value="Segment"/>
</dbReference>
<accession>A0A2Z4Q3C7</accession>
<name>A0A2Z4Q3C7_9CAUD</name>
<reference evidence="1 2" key="1">
    <citation type="submission" date="2018-04" db="EMBL/GenBank/DDBJ databases">
        <authorList>
            <person name="Harrington T."/>
            <person name="Washburn E."/>
            <person name="Bricker J."/>
            <person name="McKinney A."/>
            <person name="Betsko A.J."/>
            <person name="Garlena R.A."/>
            <person name="Russell D.A."/>
            <person name="Pope W.A."/>
            <person name="Jacobs-Sera D."/>
            <person name="Hatfull G.F."/>
        </authorList>
    </citation>
    <scope>NUCLEOTIDE SEQUENCE [LARGE SCALE GENOMIC DNA]</scope>
</reference>
<proteinExistence type="predicted"/>
<organism evidence="1 2">
    <name type="scientific">Microbacterium phage AnnaSerena</name>
    <dbReference type="NCBI Taxonomy" id="2201432"/>
    <lineage>
        <taxon>Viruses</taxon>
        <taxon>Duplodnaviria</taxon>
        <taxon>Heunggongvirae</taxon>
        <taxon>Uroviricota</taxon>
        <taxon>Caudoviricetes</taxon>
        <taxon>Krampusvirus</taxon>
        <taxon>Krampusvirus krampus</taxon>
    </lineage>
</organism>
<sequence length="126" mass="13944">MSAGRPQDRLPKKVVAAVEAQAANLAQKAIIDNVVVKITGIMALVKGSIMKTDSQPYKRMTKDRLIELLEDQDKVIVGVYDTLRLTREETAAIRATPEHTFPDERVQAILSETVDKITSVILDEEA</sequence>
<evidence type="ECO:0000313" key="2">
    <source>
        <dbReference type="Proteomes" id="UP000251068"/>
    </source>
</evidence>
<protein>
    <submittedName>
        <fullName evidence="1">Uncharacterized protein</fullName>
    </submittedName>
</protein>
<dbReference type="EMBL" id="MH271292">
    <property type="protein sequence ID" value="AWY04527.1"/>
    <property type="molecule type" value="Genomic_DNA"/>
</dbReference>
<gene>
    <name evidence="1" type="primary">72</name>
    <name evidence="1" type="ORF">SEA_ANNASERENA_72</name>
</gene>
<evidence type="ECO:0000313" key="1">
    <source>
        <dbReference type="EMBL" id="AWY04527.1"/>
    </source>
</evidence>